<keyword evidence="3" id="KW-1185">Reference proteome</keyword>
<gene>
    <name evidence="2" type="ORF">DI09_6p260</name>
</gene>
<dbReference type="SUPFAM" id="SSF50249">
    <property type="entry name" value="Nucleic acid-binding proteins"/>
    <property type="match status" value="1"/>
</dbReference>
<feature type="region of interest" description="Disordered" evidence="1">
    <location>
        <begin position="1"/>
        <end position="29"/>
    </location>
</feature>
<evidence type="ECO:0008006" key="4">
    <source>
        <dbReference type="Google" id="ProtNLM"/>
    </source>
</evidence>
<sequence>MMAKRDFPTGGFLAEPVLSPTSSGAQNGSPFSKMLTCGCVRRILRQPSSFILTIEDGTGSIEARKWFDASSSSGFLSSNNEYAADNGDTQESDPSAFPDDPNVAVLSSVK</sequence>
<evidence type="ECO:0000313" key="2">
    <source>
        <dbReference type="EMBL" id="KGG50442.1"/>
    </source>
</evidence>
<dbReference type="Gene3D" id="2.40.50.140">
    <property type="entry name" value="Nucleic acid-binding proteins"/>
    <property type="match status" value="1"/>
</dbReference>
<reference evidence="2 3" key="1">
    <citation type="submission" date="2014-04" db="EMBL/GenBank/DDBJ databases">
        <title>A new species of microsporidia sheds light on the evolution of extreme parasitism.</title>
        <authorList>
            <person name="Haag K.L."/>
            <person name="James T.Y."/>
            <person name="Larsson R."/>
            <person name="Schaer T.M."/>
            <person name="Refardt D."/>
            <person name="Pombert J.-F."/>
            <person name="Ebert D."/>
        </authorList>
    </citation>
    <scope>NUCLEOTIDE SEQUENCE [LARGE SCALE GENOMIC DNA]</scope>
    <source>
        <strain evidence="2 3">UGP3</strain>
        <tissue evidence="2">Spores</tissue>
    </source>
</reference>
<accession>A0A098VN01</accession>
<proteinExistence type="predicted"/>
<organism evidence="2 3">
    <name type="scientific">Mitosporidium daphniae</name>
    <dbReference type="NCBI Taxonomy" id="1485682"/>
    <lineage>
        <taxon>Eukaryota</taxon>
        <taxon>Fungi</taxon>
        <taxon>Fungi incertae sedis</taxon>
        <taxon>Microsporidia</taxon>
        <taxon>Mitosporidium</taxon>
    </lineage>
</organism>
<dbReference type="GeneID" id="25260656"/>
<protein>
    <recommendedName>
        <fullName evidence="4">OB domain-containing protein</fullName>
    </recommendedName>
</protein>
<dbReference type="EMBL" id="JMKJ01000579">
    <property type="protein sequence ID" value="KGG50442.1"/>
    <property type="molecule type" value="Genomic_DNA"/>
</dbReference>
<dbReference type="Proteomes" id="UP000029725">
    <property type="component" value="Unassembled WGS sequence"/>
</dbReference>
<comment type="caution">
    <text evidence="2">The sequence shown here is derived from an EMBL/GenBank/DDBJ whole genome shotgun (WGS) entry which is preliminary data.</text>
</comment>
<feature type="region of interest" description="Disordered" evidence="1">
    <location>
        <begin position="71"/>
        <end position="110"/>
    </location>
</feature>
<dbReference type="AlphaFoldDB" id="A0A098VN01"/>
<evidence type="ECO:0000256" key="1">
    <source>
        <dbReference type="SAM" id="MobiDB-lite"/>
    </source>
</evidence>
<dbReference type="HOGENOM" id="CLU_2171658_0_0_1"/>
<feature type="compositionally biased region" description="Polar residues" evidence="1">
    <location>
        <begin position="19"/>
        <end position="29"/>
    </location>
</feature>
<dbReference type="RefSeq" id="XP_013236869.1">
    <property type="nucleotide sequence ID" value="XM_013381415.1"/>
</dbReference>
<dbReference type="VEuPathDB" id="MicrosporidiaDB:DI09_6p260"/>
<dbReference type="OrthoDB" id="25571at2759"/>
<dbReference type="InterPro" id="IPR012340">
    <property type="entry name" value="NA-bd_OB-fold"/>
</dbReference>
<name>A0A098VN01_9MICR</name>
<evidence type="ECO:0000313" key="3">
    <source>
        <dbReference type="Proteomes" id="UP000029725"/>
    </source>
</evidence>